<dbReference type="GO" id="GO:0016887">
    <property type="term" value="F:ATP hydrolysis activity"/>
    <property type="evidence" value="ECO:0007669"/>
    <property type="project" value="InterPro"/>
</dbReference>
<evidence type="ECO:0000256" key="7">
    <source>
        <dbReference type="ARBA" id="ARBA00022967"/>
    </source>
</evidence>
<dbReference type="InterPro" id="IPR017871">
    <property type="entry name" value="ABC_transporter-like_CS"/>
</dbReference>
<dbReference type="GO" id="GO:0043190">
    <property type="term" value="C:ATP-binding cassette (ABC) transporter complex"/>
    <property type="evidence" value="ECO:0007669"/>
    <property type="project" value="TreeGrafter"/>
</dbReference>
<dbReference type="GO" id="GO:0042626">
    <property type="term" value="F:ATPase-coupled transmembrane transporter activity"/>
    <property type="evidence" value="ECO:0007669"/>
    <property type="project" value="TreeGrafter"/>
</dbReference>
<dbReference type="PROSITE" id="PS50893">
    <property type="entry name" value="ABC_TRANSPORTER_2"/>
    <property type="match status" value="1"/>
</dbReference>
<evidence type="ECO:0000256" key="1">
    <source>
        <dbReference type="ARBA" id="ARBA00004202"/>
    </source>
</evidence>
<keyword evidence="5" id="KW-0547">Nucleotide-binding</keyword>
<dbReference type="STRING" id="632773.BBEV_3217"/>
<dbReference type="GO" id="GO:0005524">
    <property type="term" value="F:ATP binding"/>
    <property type="evidence" value="ECO:0007669"/>
    <property type="project" value="UniProtKB-KW"/>
</dbReference>
<organism evidence="10 11">
    <name type="scientific">Salisediminibacterium beveridgei</name>
    <dbReference type="NCBI Taxonomy" id="632773"/>
    <lineage>
        <taxon>Bacteria</taxon>
        <taxon>Bacillati</taxon>
        <taxon>Bacillota</taxon>
        <taxon>Bacilli</taxon>
        <taxon>Bacillales</taxon>
        <taxon>Bacillaceae</taxon>
        <taxon>Salisediminibacterium</taxon>
    </lineage>
</organism>
<protein>
    <submittedName>
        <fullName evidence="10">ATPase component of general energizing module of ECF transporter, Ecf ATPase 1</fullName>
    </submittedName>
</protein>
<evidence type="ECO:0000256" key="6">
    <source>
        <dbReference type="ARBA" id="ARBA00022840"/>
    </source>
</evidence>
<comment type="subcellular location">
    <subcellularLocation>
        <location evidence="1">Cell membrane</location>
        <topology evidence="1">Peripheral membrane protein</topology>
    </subcellularLocation>
</comment>
<proteinExistence type="inferred from homology"/>
<keyword evidence="6" id="KW-0067">ATP-binding</keyword>
<evidence type="ECO:0000259" key="9">
    <source>
        <dbReference type="PROSITE" id="PS50893"/>
    </source>
</evidence>
<dbReference type="PANTHER" id="PTHR43553:SF24">
    <property type="entry name" value="ENERGY-COUPLING FACTOR TRANSPORTER ATP-BINDING PROTEIN ECFA1"/>
    <property type="match status" value="1"/>
</dbReference>
<dbReference type="RefSeq" id="WP_069366405.1">
    <property type="nucleotide sequence ID" value="NZ_CP012502.1"/>
</dbReference>
<evidence type="ECO:0000256" key="3">
    <source>
        <dbReference type="ARBA" id="ARBA00022448"/>
    </source>
</evidence>
<keyword evidence="3" id="KW-0813">Transport</keyword>
<dbReference type="KEGG" id="bbev:BBEV_3217"/>
<feature type="domain" description="ABC transporter" evidence="9">
    <location>
        <begin position="5"/>
        <end position="240"/>
    </location>
</feature>
<comment type="similarity">
    <text evidence="2">Belongs to the ABC transporter superfamily.</text>
</comment>
<dbReference type="InterPro" id="IPR030947">
    <property type="entry name" value="EcfA_1"/>
</dbReference>
<evidence type="ECO:0000313" key="11">
    <source>
        <dbReference type="Proteomes" id="UP000094463"/>
    </source>
</evidence>
<dbReference type="InterPro" id="IPR003593">
    <property type="entry name" value="AAA+_ATPase"/>
</dbReference>
<dbReference type="CDD" id="cd03225">
    <property type="entry name" value="ABC_cobalt_CbiO_domain1"/>
    <property type="match status" value="1"/>
</dbReference>
<dbReference type="Proteomes" id="UP000094463">
    <property type="component" value="Chromosome"/>
</dbReference>
<dbReference type="InterPro" id="IPR050095">
    <property type="entry name" value="ECF_ABC_transporter_ATP-bd"/>
</dbReference>
<accession>A0A1D7QZV7</accession>
<keyword evidence="8" id="KW-0472">Membrane</keyword>
<dbReference type="FunFam" id="3.40.50.300:FF:000224">
    <property type="entry name" value="Energy-coupling factor transporter ATP-binding protein EcfA"/>
    <property type="match status" value="1"/>
</dbReference>
<gene>
    <name evidence="10" type="primary">ecfA-2</name>
    <name evidence="10" type="ORF">BBEV_3217</name>
</gene>
<name>A0A1D7QZV7_9BACI</name>
<dbReference type="NCBIfam" id="TIGR04520">
    <property type="entry name" value="ECF_ATPase_1"/>
    <property type="match status" value="1"/>
</dbReference>
<sequence>MSTAIELKHVSYRYQDDGPEVLQDVNLRIRKGEWVTILGPNGSGKSTLAKMFNALLVPDAGEIVSLGYDTRDDQHWPALRRRVGMVFQNPDNQLVAPTVRDDVAFGLENAGVPQDEMRRRVAERIAEFGLSGLENHEPHRLSGGQKQRVAIAGVMALAPDVIVFDEATSMIDPEGSREVWSAMAKLRESRSMTLISITHDVDEAVLADRVIIMKNGRMFADGPPREILRDTARLKEARLLPPFAGTVADKLTARGLELTEHILTEEELITALWTYKQNS</sequence>
<dbReference type="PROSITE" id="PS00211">
    <property type="entry name" value="ABC_TRANSPORTER_1"/>
    <property type="match status" value="1"/>
</dbReference>
<evidence type="ECO:0000256" key="4">
    <source>
        <dbReference type="ARBA" id="ARBA00022475"/>
    </source>
</evidence>
<dbReference type="SUPFAM" id="SSF52540">
    <property type="entry name" value="P-loop containing nucleoside triphosphate hydrolases"/>
    <property type="match status" value="1"/>
</dbReference>
<evidence type="ECO:0000256" key="8">
    <source>
        <dbReference type="ARBA" id="ARBA00023136"/>
    </source>
</evidence>
<dbReference type="Pfam" id="PF00005">
    <property type="entry name" value="ABC_tran"/>
    <property type="match status" value="1"/>
</dbReference>
<dbReference type="EMBL" id="CP012502">
    <property type="protein sequence ID" value="AOM84532.1"/>
    <property type="molecule type" value="Genomic_DNA"/>
</dbReference>
<dbReference type="PANTHER" id="PTHR43553">
    <property type="entry name" value="HEAVY METAL TRANSPORTER"/>
    <property type="match status" value="1"/>
</dbReference>
<keyword evidence="4" id="KW-1003">Cell membrane</keyword>
<dbReference type="OrthoDB" id="9784332at2"/>
<dbReference type="InterPro" id="IPR027417">
    <property type="entry name" value="P-loop_NTPase"/>
</dbReference>
<dbReference type="AlphaFoldDB" id="A0A1D7QZV7"/>
<keyword evidence="7" id="KW-1278">Translocase</keyword>
<dbReference type="Gene3D" id="3.40.50.300">
    <property type="entry name" value="P-loop containing nucleotide triphosphate hydrolases"/>
    <property type="match status" value="1"/>
</dbReference>
<evidence type="ECO:0000256" key="5">
    <source>
        <dbReference type="ARBA" id="ARBA00022741"/>
    </source>
</evidence>
<dbReference type="PATRIC" id="fig|632773.3.peg.3376"/>
<evidence type="ECO:0000313" key="10">
    <source>
        <dbReference type="EMBL" id="AOM84532.1"/>
    </source>
</evidence>
<dbReference type="InterPro" id="IPR003439">
    <property type="entry name" value="ABC_transporter-like_ATP-bd"/>
</dbReference>
<evidence type="ECO:0000256" key="2">
    <source>
        <dbReference type="ARBA" id="ARBA00005417"/>
    </source>
</evidence>
<reference evidence="10 11" key="1">
    <citation type="submission" date="2015-08" db="EMBL/GenBank/DDBJ databases">
        <title>The complete genome sequence of Bacillus beveridgei MLTeJB.</title>
        <authorList>
            <person name="Hanson T.E."/>
            <person name="Mesa C."/>
            <person name="Basesman S.M."/>
            <person name="Oremland R.S."/>
        </authorList>
    </citation>
    <scope>NUCLEOTIDE SEQUENCE [LARGE SCALE GENOMIC DNA]</scope>
    <source>
        <strain evidence="10 11">MLTeJB</strain>
    </source>
</reference>
<dbReference type="SMART" id="SM00382">
    <property type="entry name" value="AAA"/>
    <property type="match status" value="1"/>
</dbReference>
<keyword evidence="11" id="KW-1185">Reference proteome</keyword>
<dbReference type="NCBIfam" id="NF010167">
    <property type="entry name" value="PRK13648.1"/>
    <property type="match status" value="1"/>
</dbReference>
<dbReference type="InterPro" id="IPR015856">
    <property type="entry name" value="ABC_transpr_CbiO/EcfA_su"/>
</dbReference>
<dbReference type="GO" id="GO:0015087">
    <property type="term" value="F:cobalt ion transmembrane transporter activity"/>
    <property type="evidence" value="ECO:0007669"/>
    <property type="project" value="UniProtKB-ARBA"/>
</dbReference>